<sequence>MLGHLIYIAAFLALALAVRDTSFAAAEEAIVVLGAIGLWRYGWATLNFLRATAYTRWIYPRSRARAEAAYAGRAVPAHAYFMVTTFKIKPGVTTAVYGSIFEAARRSPGGATIVASVVDGADLRVLRDLFEARRADMPDVRFIIDQIPGSGKRDAIARSLRLLQREAPRRDDIMLFVDGDSAVPADIVARAAPFFTDDRVGALTTDESVEIPNDWLFRNWFDLRFMQRQMMMSSMAFGGRVLTLTGRMSVFRADLATDPSFIRQVQSDHIDHWRLGRINFLTGDDKSTWFWLLSRGYHMTYLPDVHCVSYEDQPMPGFFESAVALMKRWFGNMLRTNGRALGLGPARIGFFTWWSILDQRVSIWTTLFGPISIALTALFLTPAVIPAYIAWVMFTRYVFCWMLSTFRGGGFPIVYAPLLYFGQVVGASVKSSALFRLDRQKWTRQASKKAAARMPLGARLRSASSTYMHGLALGWLTLGAALATGLL</sequence>
<dbReference type="PANTHER" id="PTHR22913:SF12">
    <property type="entry name" value="MANNURONAN SYNTHASE"/>
    <property type="match status" value="1"/>
</dbReference>
<proteinExistence type="predicted"/>
<dbReference type="Pfam" id="PF13641">
    <property type="entry name" value="Glyco_tranf_2_3"/>
    <property type="match status" value="1"/>
</dbReference>
<accession>A0A1H8GIG6</accession>
<dbReference type="AlphaFoldDB" id="A0A1H8GIG6"/>
<evidence type="ECO:0000256" key="4">
    <source>
        <dbReference type="ARBA" id="ARBA00022679"/>
    </source>
</evidence>
<dbReference type="Gene3D" id="3.90.550.10">
    <property type="entry name" value="Spore Coat Polysaccharide Biosynthesis Protein SpsA, Chain A"/>
    <property type="match status" value="1"/>
</dbReference>
<dbReference type="OrthoDB" id="6964257at2"/>
<gene>
    <name evidence="7" type="ORF">SAMN04488011_10486</name>
</gene>
<reference evidence="8" key="1">
    <citation type="submission" date="2016-10" db="EMBL/GenBank/DDBJ databases">
        <authorList>
            <person name="Varghese N."/>
            <person name="Submissions S."/>
        </authorList>
    </citation>
    <scope>NUCLEOTIDE SEQUENCE [LARGE SCALE GENOMIC DNA]</scope>
    <source>
        <strain evidence="8">DSM 26893</strain>
    </source>
</reference>
<dbReference type="EMBL" id="FOCM01000004">
    <property type="protein sequence ID" value="SEN43599.1"/>
    <property type="molecule type" value="Genomic_DNA"/>
</dbReference>
<keyword evidence="2" id="KW-1003">Cell membrane</keyword>
<keyword evidence="4 7" id="KW-0808">Transferase</keyword>
<dbReference type="RefSeq" id="WP_091845335.1">
    <property type="nucleotide sequence ID" value="NZ_FOCM01000004.1"/>
</dbReference>
<evidence type="ECO:0000256" key="6">
    <source>
        <dbReference type="SAM" id="Phobius"/>
    </source>
</evidence>
<feature type="transmembrane region" description="Helical" evidence="6">
    <location>
        <begin position="367"/>
        <end position="394"/>
    </location>
</feature>
<evidence type="ECO:0000256" key="5">
    <source>
        <dbReference type="ARBA" id="ARBA00023136"/>
    </source>
</evidence>
<organism evidence="7 8">
    <name type="scientific">Palleronia pelagia</name>
    <dbReference type="NCBI Taxonomy" id="387096"/>
    <lineage>
        <taxon>Bacteria</taxon>
        <taxon>Pseudomonadati</taxon>
        <taxon>Pseudomonadota</taxon>
        <taxon>Alphaproteobacteria</taxon>
        <taxon>Rhodobacterales</taxon>
        <taxon>Roseobacteraceae</taxon>
        <taxon>Palleronia</taxon>
    </lineage>
</organism>
<evidence type="ECO:0000256" key="3">
    <source>
        <dbReference type="ARBA" id="ARBA00022676"/>
    </source>
</evidence>
<dbReference type="PANTHER" id="PTHR22913">
    <property type="entry name" value="HYALURONAN SYNTHASE"/>
    <property type="match status" value="1"/>
</dbReference>
<dbReference type="GO" id="GO:0050501">
    <property type="term" value="F:hyaluronan synthase activity"/>
    <property type="evidence" value="ECO:0007669"/>
    <property type="project" value="TreeGrafter"/>
</dbReference>
<evidence type="ECO:0000256" key="1">
    <source>
        <dbReference type="ARBA" id="ARBA00004236"/>
    </source>
</evidence>
<feature type="transmembrane region" description="Helical" evidence="6">
    <location>
        <begin position="414"/>
        <end position="435"/>
    </location>
</feature>
<keyword evidence="6" id="KW-0812">Transmembrane</keyword>
<dbReference type="SUPFAM" id="SSF53448">
    <property type="entry name" value="Nucleotide-diphospho-sugar transferases"/>
    <property type="match status" value="1"/>
</dbReference>
<name>A0A1H8GIG6_9RHOB</name>
<evidence type="ECO:0000313" key="7">
    <source>
        <dbReference type="EMBL" id="SEN43599.1"/>
    </source>
</evidence>
<dbReference type="GO" id="GO:0005886">
    <property type="term" value="C:plasma membrane"/>
    <property type="evidence" value="ECO:0007669"/>
    <property type="project" value="UniProtKB-SubCell"/>
</dbReference>
<evidence type="ECO:0000313" key="8">
    <source>
        <dbReference type="Proteomes" id="UP000199372"/>
    </source>
</evidence>
<dbReference type="GO" id="GO:0085029">
    <property type="term" value="P:extracellular matrix assembly"/>
    <property type="evidence" value="ECO:0007669"/>
    <property type="project" value="TreeGrafter"/>
</dbReference>
<evidence type="ECO:0000256" key="2">
    <source>
        <dbReference type="ARBA" id="ARBA00022475"/>
    </source>
</evidence>
<dbReference type="GO" id="GO:0030213">
    <property type="term" value="P:hyaluronan biosynthetic process"/>
    <property type="evidence" value="ECO:0007669"/>
    <property type="project" value="TreeGrafter"/>
</dbReference>
<feature type="transmembrane region" description="Helical" evidence="6">
    <location>
        <begin position="40"/>
        <end position="59"/>
    </location>
</feature>
<dbReference type="Proteomes" id="UP000199372">
    <property type="component" value="Unassembled WGS sequence"/>
</dbReference>
<comment type="subcellular location">
    <subcellularLocation>
        <location evidence="1">Cell membrane</location>
    </subcellularLocation>
</comment>
<protein>
    <submittedName>
        <fullName evidence="7">Glycosyltransferase Alg8</fullName>
    </submittedName>
</protein>
<keyword evidence="5 6" id="KW-0472">Membrane</keyword>
<keyword evidence="3" id="KW-0328">Glycosyltransferase</keyword>
<dbReference type="InterPro" id="IPR029044">
    <property type="entry name" value="Nucleotide-diphossugar_trans"/>
</dbReference>
<feature type="transmembrane region" description="Helical" evidence="6">
    <location>
        <begin position="467"/>
        <end position="486"/>
    </location>
</feature>
<keyword evidence="8" id="KW-1185">Reference proteome</keyword>
<keyword evidence="6" id="KW-1133">Transmembrane helix</keyword>